<feature type="binding site" evidence="15">
    <location>
        <position position="755"/>
    </location>
    <ligand>
        <name>ATP</name>
        <dbReference type="ChEBI" id="CHEBI:30616"/>
    </ligand>
</feature>
<dbReference type="InterPro" id="IPR023298">
    <property type="entry name" value="ATPase_P-typ_TM_dom_sf"/>
</dbReference>
<dbReference type="SUPFAM" id="SSF56784">
    <property type="entry name" value="HAD-like"/>
    <property type="match status" value="1"/>
</dbReference>
<dbReference type="Pfam" id="PF16212">
    <property type="entry name" value="PhoLip_ATPase_C"/>
    <property type="match status" value="1"/>
</dbReference>
<organism evidence="21 22">
    <name type="scientific">Acrasis kona</name>
    <dbReference type="NCBI Taxonomy" id="1008807"/>
    <lineage>
        <taxon>Eukaryota</taxon>
        <taxon>Discoba</taxon>
        <taxon>Heterolobosea</taxon>
        <taxon>Tetramitia</taxon>
        <taxon>Eutetramitia</taxon>
        <taxon>Acrasidae</taxon>
        <taxon>Acrasis</taxon>
    </lineage>
</organism>
<feature type="domain" description="P-type ATPase C-terminal" evidence="20">
    <location>
        <begin position="802"/>
        <end position="1060"/>
    </location>
</feature>
<keyword evidence="11 17" id="KW-1133">Transmembrane helix</keyword>
<dbReference type="GO" id="GO:0045332">
    <property type="term" value="P:phospholipid translocation"/>
    <property type="evidence" value="ECO:0007669"/>
    <property type="project" value="TreeGrafter"/>
</dbReference>
<evidence type="ECO:0000256" key="9">
    <source>
        <dbReference type="ARBA" id="ARBA00022842"/>
    </source>
</evidence>
<dbReference type="PRINTS" id="PR00119">
    <property type="entry name" value="CATATPASE"/>
</dbReference>
<dbReference type="SFLD" id="SFLDG00002">
    <property type="entry name" value="C1.7:_P-type_atpase_like"/>
    <property type="match status" value="1"/>
</dbReference>
<feature type="transmembrane region" description="Helical" evidence="17">
    <location>
        <begin position="949"/>
        <end position="970"/>
    </location>
</feature>
<dbReference type="Gene3D" id="3.40.50.1000">
    <property type="entry name" value="HAD superfamily/HAD-like"/>
    <property type="match status" value="1"/>
</dbReference>
<feature type="binding site" evidence="15">
    <location>
        <position position="779"/>
    </location>
    <ligand>
        <name>ATP</name>
        <dbReference type="ChEBI" id="CHEBI:30616"/>
    </ligand>
</feature>
<feature type="transmembrane region" description="Helical" evidence="17">
    <location>
        <begin position="866"/>
        <end position="886"/>
    </location>
</feature>
<dbReference type="SUPFAM" id="SSF81665">
    <property type="entry name" value="Calcium ATPase, transmembrane domain M"/>
    <property type="match status" value="1"/>
</dbReference>
<feature type="binding site" evidence="15">
    <location>
        <position position="780"/>
    </location>
    <ligand>
        <name>ATP</name>
        <dbReference type="ChEBI" id="CHEBI:30616"/>
    </ligand>
</feature>
<feature type="binding site" evidence="15">
    <location>
        <position position="477"/>
    </location>
    <ligand>
        <name>ATP</name>
        <dbReference type="ChEBI" id="CHEBI:30616"/>
    </ligand>
</feature>
<evidence type="ECO:0000256" key="17">
    <source>
        <dbReference type="RuleBase" id="RU362033"/>
    </source>
</evidence>
<feature type="region of interest" description="Disordered" evidence="18">
    <location>
        <begin position="663"/>
        <end position="723"/>
    </location>
</feature>
<feature type="transmembrane region" description="Helical" evidence="17">
    <location>
        <begin position="187"/>
        <end position="212"/>
    </location>
</feature>
<dbReference type="GO" id="GO:0005524">
    <property type="term" value="F:ATP binding"/>
    <property type="evidence" value="ECO:0007669"/>
    <property type="project" value="UniProtKB-UniRule"/>
</dbReference>
<feature type="binding site" evidence="15">
    <location>
        <position position="593"/>
    </location>
    <ligand>
        <name>ATP</name>
        <dbReference type="ChEBI" id="CHEBI:30616"/>
    </ligand>
</feature>
<dbReference type="AlphaFoldDB" id="A0AAW2YJF5"/>
<dbReference type="InterPro" id="IPR006539">
    <property type="entry name" value="P-type_ATPase_IV"/>
</dbReference>
<dbReference type="SFLD" id="SFLDS00003">
    <property type="entry name" value="Haloacid_Dehalogenase"/>
    <property type="match status" value="1"/>
</dbReference>
<feature type="domain" description="P-type ATPase A" evidence="19">
    <location>
        <begin position="15"/>
        <end position="78"/>
    </location>
</feature>
<dbReference type="Pfam" id="PF13246">
    <property type="entry name" value="Cation_ATPase"/>
    <property type="match status" value="1"/>
</dbReference>
<evidence type="ECO:0000256" key="7">
    <source>
        <dbReference type="ARBA" id="ARBA00022741"/>
    </source>
</evidence>
<evidence type="ECO:0000256" key="13">
    <source>
        <dbReference type="ARBA" id="ARBA00034036"/>
    </source>
</evidence>
<dbReference type="InterPro" id="IPR032630">
    <property type="entry name" value="P_typ_ATPase_c"/>
</dbReference>
<evidence type="ECO:0000313" key="21">
    <source>
        <dbReference type="EMBL" id="KAL0477513.1"/>
    </source>
</evidence>
<dbReference type="EMBL" id="JAOPGA020000191">
    <property type="protein sequence ID" value="KAL0477513.1"/>
    <property type="molecule type" value="Genomic_DNA"/>
</dbReference>
<dbReference type="SFLD" id="SFLDF00027">
    <property type="entry name" value="p-type_atpase"/>
    <property type="match status" value="1"/>
</dbReference>
<proteinExistence type="inferred from homology"/>
<evidence type="ECO:0000256" key="2">
    <source>
        <dbReference type="ARBA" id="ARBA00004236"/>
    </source>
</evidence>
<dbReference type="NCBIfam" id="TIGR01652">
    <property type="entry name" value="ATPase-Plipid"/>
    <property type="match status" value="1"/>
</dbReference>
<dbReference type="PROSITE" id="PS00154">
    <property type="entry name" value="ATPASE_E1_E2"/>
    <property type="match status" value="1"/>
</dbReference>
<comment type="caution">
    <text evidence="21">The sequence shown here is derived from an EMBL/GenBank/DDBJ whole genome shotgun (WGS) entry which is preliminary data.</text>
</comment>
<comment type="similarity">
    <text evidence="3 17">Belongs to the cation transport ATPase (P-type) (TC 3.A.3) family. Type IV subfamily.</text>
</comment>
<keyword evidence="10 17" id="KW-1278">Translocase</keyword>
<keyword evidence="7 15" id="KW-0547">Nucleotide-binding</keyword>
<evidence type="ECO:0000256" key="12">
    <source>
        <dbReference type="ARBA" id="ARBA00023136"/>
    </source>
</evidence>
<feature type="transmembrane region" description="Helical" evidence="17">
    <location>
        <begin position="916"/>
        <end position="937"/>
    </location>
</feature>
<dbReference type="GO" id="GO:0005886">
    <property type="term" value="C:plasma membrane"/>
    <property type="evidence" value="ECO:0007669"/>
    <property type="project" value="UniProtKB-SubCell"/>
</dbReference>
<keyword evidence="22" id="KW-1185">Reference proteome</keyword>
<evidence type="ECO:0000256" key="10">
    <source>
        <dbReference type="ARBA" id="ARBA00022967"/>
    </source>
</evidence>
<evidence type="ECO:0000256" key="1">
    <source>
        <dbReference type="ARBA" id="ARBA00004141"/>
    </source>
</evidence>
<evidence type="ECO:0000256" key="16">
    <source>
        <dbReference type="PIRSR" id="PIRSR606539-3"/>
    </source>
</evidence>
<feature type="binding site" evidence="16">
    <location>
        <position position="776"/>
    </location>
    <ligand>
        <name>Mg(2+)</name>
        <dbReference type="ChEBI" id="CHEBI:18420"/>
    </ligand>
</feature>
<evidence type="ECO:0000256" key="3">
    <source>
        <dbReference type="ARBA" id="ARBA00008109"/>
    </source>
</evidence>
<feature type="binding site" evidence="15">
    <location>
        <position position="510"/>
    </location>
    <ligand>
        <name>ATP</name>
        <dbReference type="ChEBI" id="CHEBI:30616"/>
    </ligand>
</feature>
<evidence type="ECO:0000256" key="5">
    <source>
        <dbReference type="ARBA" id="ARBA00022692"/>
    </source>
</evidence>
<evidence type="ECO:0000256" key="6">
    <source>
        <dbReference type="ARBA" id="ARBA00022723"/>
    </source>
</evidence>
<evidence type="ECO:0000259" key="20">
    <source>
        <dbReference type="Pfam" id="PF16212"/>
    </source>
</evidence>
<keyword evidence="5 17" id="KW-0812">Transmembrane</keyword>
<feature type="transmembrane region" description="Helical" evidence="17">
    <location>
        <begin position="224"/>
        <end position="247"/>
    </location>
</feature>
<feature type="transmembrane region" description="Helical" evidence="17">
    <location>
        <begin position="977"/>
        <end position="1002"/>
    </location>
</feature>
<keyword evidence="8 15" id="KW-0067">ATP-binding</keyword>
<feature type="binding site" evidence="16">
    <location>
        <position position="780"/>
    </location>
    <ligand>
        <name>Mg(2+)</name>
        <dbReference type="ChEBI" id="CHEBI:18420"/>
    </ligand>
</feature>
<dbReference type="PANTHER" id="PTHR24092:SF190">
    <property type="entry name" value="PHOSPHOLIPID-TRANSPORTING ATPASE"/>
    <property type="match status" value="1"/>
</dbReference>
<dbReference type="InterPro" id="IPR008250">
    <property type="entry name" value="ATPase_P-typ_transduc_dom_A_sf"/>
</dbReference>
<evidence type="ECO:0000256" key="18">
    <source>
        <dbReference type="SAM" id="MobiDB-lite"/>
    </source>
</evidence>
<dbReference type="Proteomes" id="UP001431209">
    <property type="component" value="Unassembled WGS sequence"/>
</dbReference>
<dbReference type="InterPro" id="IPR023214">
    <property type="entry name" value="HAD_sf"/>
</dbReference>
<evidence type="ECO:0000256" key="14">
    <source>
        <dbReference type="PIRSR" id="PIRSR606539-1"/>
    </source>
</evidence>
<evidence type="ECO:0000313" key="22">
    <source>
        <dbReference type="Proteomes" id="UP001431209"/>
    </source>
</evidence>
<dbReference type="InterPro" id="IPR036412">
    <property type="entry name" value="HAD-like_sf"/>
</dbReference>
<comment type="subcellular location">
    <subcellularLocation>
        <location evidence="2">Cell membrane</location>
    </subcellularLocation>
    <subcellularLocation>
        <location evidence="1 17">Membrane</location>
        <topology evidence="1 17">Multi-pass membrane protein</topology>
    </subcellularLocation>
</comment>
<dbReference type="SUPFAM" id="SSF81653">
    <property type="entry name" value="Calcium ATPase, transduction domain A"/>
    <property type="match status" value="1"/>
</dbReference>
<feature type="transmembrane region" description="Helical" evidence="17">
    <location>
        <begin position="1022"/>
        <end position="1049"/>
    </location>
</feature>
<keyword evidence="4" id="KW-1003">Cell membrane</keyword>
<feature type="binding site" evidence="15">
    <location>
        <position position="302"/>
    </location>
    <ligand>
        <name>ATP</name>
        <dbReference type="ChEBI" id="CHEBI:30616"/>
    </ligand>
</feature>
<dbReference type="SUPFAM" id="SSF81660">
    <property type="entry name" value="Metal cation-transporting ATPase, ATP-binding domain N"/>
    <property type="match status" value="1"/>
</dbReference>
<dbReference type="InterPro" id="IPR001757">
    <property type="entry name" value="P_typ_ATPase"/>
</dbReference>
<sequence length="1226" mass="136398">MLTSQKRHLADRQVNKSKSQAIRDGVLKEILWSEVVVGDILKVEQDQAFPADMICLVSSELGGLCYIETSQLDGETNLKIRRSLPVTSDLYTVDSLTDVKATITCQQPNNQLYKFLGTIRMEAGVLIDEDEKTVPVEVEQILLRGAVLKNTTHIFGVVVYTGSHTKLMMNSEEAPHKKSRVEILTNYMITILFALEVLVTVACAIGIGVWQYTNPGAYYVLPGIINSAVITGLQGLVTFFILFNNFIPISLYVSMEFVKMLQARWILDKDIDIYYEPADIPASAKTSSLNEELGQVEYIFSDKTGTLTQNVMEFLKFSVNGVEYGRGTTEIGRAAAKRNGIDLHDDRPLDWIPSKPGFNFYDERIIDRAFVNEPHVLSIVKFFTLLAVCHTVIPEIDKKNPNELFYQAASPDEGALVRAAADLGFVFKHRTPTSCTIEADGVSETYEVLNVLEFNSTRKRMSVIVRTQDQRILLMTKGADNVIFKLLKPGQPYLESTQENLRKFAEEGLRTLVCAQVELDPIAYGKWNRDVFDKANTSLTDKEEAVAAAAEEVEKNLTLIGASAIEDKLQDGVPDTISDLARAGIKIWVLTGDKQETAINIGFACALLDNNMGIIVLNDSDRASLKKEIREKLDLAQRGLIENKSGIGVVIDGSSLELVLQSNEDVSSHEPTLEEKIQQRNTSSSPSGLSGPLEEPGEEDVQSPLPSPPTVTPLSNNNDGVDVDLPGEEKLAVTFLKLCMYCKSVICCRVSPLQKALVVKLVKNNLDGAITLSIGDGANDVSMIQAAHIGIGISGQEGLQAARASDYAIGQFRYLKKLLLVHGRYNYRRIARLICYSFYKNLTLQLCQFWFVFYNAYTGASVYDSLLLSLYNIVFTSIPIMAFGLFDRDVSIEASMNIPQLFSLGQRGHYFDIRVFVGWLFTSAWHSVCCFFIPYYSLSTLYNGAVAEFSYLSYIVYTSVITVVSLKVALESASMTVFNYLSVYGSILSWFVVANVYSVLWLPIGKAPLSPSMFEFFSQLKYAYFEFFNAAGNPLFWAICGITIGIALVKDLLTKSVVHNVKINLPYVKNWLRLPYHVIQDTQRKKGVKFDEESFKNICPEIVDLKPPERRLKPGVYLSLPGNPSPVESPREDERTRLNANVTAPYDSPLASHRGSKKTLLQPLDFKGYSFSQTEGGQAEALTSRLSGRSHSSSILNVTIPSDNLERDDLFSLGDESNYSLASDRD</sequence>
<feature type="binding site" evidence="15">
    <location>
        <position position="304"/>
    </location>
    <ligand>
        <name>ATP</name>
        <dbReference type="ChEBI" id="CHEBI:30616"/>
    </ligand>
</feature>
<dbReference type="EC" id="7.6.2.1" evidence="17"/>
<evidence type="ECO:0000259" key="19">
    <source>
        <dbReference type="Pfam" id="PF00122"/>
    </source>
</evidence>
<feature type="transmembrane region" description="Helical" evidence="17">
    <location>
        <begin position="833"/>
        <end position="854"/>
    </location>
</feature>
<reference evidence="21 22" key="1">
    <citation type="submission" date="2024-03" db="EMBL/GenBank/DDBJ databases">
        <title>The Acrasis kona genome and developmental transcriptomes reveal deep origins of eukaryotic multicellular pathways.</title>
        <authorList>
            <person name="Sheikh S."/>
            <person name="Fu C.-J."/>
            <person name="Brown M.W."/>
            <person name="Baldauf S.L."/>
        </authorList>
    </citation>
    <scope>NUCLEOTIDE SEQUENCE [LARGE SCALE GENOMIC DNA]</scope>
    <source>
        <strain evidence="21 22">ATCC MYA-3509</strain>
    </source>
</reference>
<comment type="cofactor">
    <cofactor evidence="16">
        <name>Mg(2+)</name>
        <dbReference type="ChEBI" id="CHEBI:18420"/>
    </cofactor>
</comment>
<keyword evidence="9 16" id="KW-0460">Magnesium</keyword>
<dbReference type="Gene3D" id="2.70.150.10">
    <property type="entry name" value="Calcium-transporting ATPase, cytoplasmic transduction domain A"/>
    <property type="match status" value="1"/>
</dbReference>
<feature type="binding site" evidence="16">
    <location>
        <position position="304"/>
    </location>
    <ligand>
        <name>Mg(2+)</name>
        <dbReference type="ChEBI" id="CHEBI:18420"/>
    </ligand>
</feature>
<keyword evidence="12 17" id="KW-0472">Membrane</keyword>
<name>A0AAW2YJF5_9EUKA</name>
<feature type="compositionally biased region" description="Basic and acidic residues" evidence="18">
    <location>
        <begin position="666"/>
        <end position="678"/>
    </location>
</feature>
<evidence type="ECO:0000256" key="11">
    <source>
        <dbReference type="ARBA" id="ARBA00022989"/>
    </source>
</evidence>
<feature type="binding site" evidence="15">
    <location>
        <position position="454"/>
    </location>
    <ligand>
        <name>ATP</name>
        <dbReference type="ChEBI" id="CHEBI:30616"/>
    </ligand>
</feature>
<protein>
    <recommendedName>
        <fullName evidence="17">Phospholipid-transporting ATPase</fullName>
        <ecNumber evidence="17">7.6.2.1</ecNumber>
    </recommendedName>
</protein>
<gene>
    <name evidence="21" type="ORF">AKO1_010840</name>
</gene>
<dbReference type="InterPro" id="IPR018303">
    <property type="entry name" value="ATPase_P-typ_P_site"/>
</dbReference>
<dbReference type="Pfam" id="PF00122">
    <property type="entry name" value="E1-E2_ATPase"/>
    <property type="match status" value="1"/>
</dbReference>
<dbReference type="PANTHER" id="PTHR24092">
    <property type="entry name" value="PROBABLE PHOSPHOLIPID-TRANSPORTING ATPASE"/>
    <property type="match status" value="1"/>
</dbReference>
<dbReference type="GO" id="GO:0000287">
    <property type="term" value="F:magnesium ion binding"/>
    <property type="evidence" value="ECO:0007669"/>
    <property type="project" value="UniProtKB-UniRule"/>
</dbReference>
<dbReference type="FunFam" id="2.70.150.10:FF:000021">
    <property type="entry name" value="Phospholipid-transporting ATPase"/>
    <property type="match status" value="1"/>
</dbReference>
<dbReference type="Gene3D" id="3.40.1110.10">
    <property type="entry name" value="Calcium-transporting ATPase, cytoplasmic domain N"/>
    <property type="match status" value="1"/>
</dbReference>
<dbReference type="InterPro" id="IPR059000">
    <property type="entry name" value="ATPase_P-type_domA"/>
</dbReference>
<feature type="binding site" evidence="15">
    <location>
        <position position="413"/>
    </location>
    <ligand>
        <name>ATP</name>
        <dbReference type="ChEBI" id="CHEBI:30616"/>
    </ligand>
</feature>
<feature type="region of interest" description="Disordered" evidence="18">
    <location>
        <begin position="1115"/>
        <end position="1135"/>
    </location>
</feature>
<feature type="binding site" evidence="15">
    <location>
        <position position="592"/>
    </location>
    <ligand>
        <name>ATP</name>
        <dbReference type="ChEBI" id="CHEBI:30616"/>
    </ligand>
</feature>
<dbReference type="InterPro" id="IPR044492">
    <property type="entry name" value="P_typ_ATPase_HD_dom"/>
</dbReference>
<feature type="binding site" evidence="15">
    <location>
        <position position="749"/>
    </location>
    <ligand>
        <name>ATP</name>
        <dbReference type="ChEBI" id="CHEBI:30616"/>
    </ligand>
</feature>
<feature type="binding site" evidence="15">
    <location>
        <position position="591"/>
    </location>
    <ligand>
        <name>ATP</name>
        <dbReference type="ChEBI" id="CHEBI:30616"/>
    </ligand>
</feature>
<dbReference type="FunFam" id="3.40.50.1000:FF:000001">
    <property type="entry name" value="Phospholipid-transporting ATPase IC"/>
    <property type="match status" value="1"/>
</dbReference>
<evidence type="ECO:0000256" key="4">
    <source>
        <dbReference type="ARBA" id="ARBA00022475"/>
    </source>
</evidence>
<evidence type="ECO:0000256" key="8">
    <source>
        <dbReference type="ARBA" id="ARBA00022840"/>
    </source>
</evidence>
<dbReference type="InterPro" id="IPR023299">
    <property type="entry name" value="ATPase_P-typ_cyto_dom_N"/>
</dbReference>
<keyword evidence="6 16" id="KW-0479">Metal-binding</keyword>
<dbReference type="GO" id="GO:0005802">
    <property type="term" value="C:trans-Golgi network"/>
    <property type="evidence" value="ECO:0007669"/>
    <property type="project" value="TreeGrafter"/>
</dbReference>
<dbReference type="GO" id="GO:0007030">
    <property type="term" value="P:Golgi organization"/>
    <property type="evidence" value="ECO:0007669"/>
    <property type="project" value="TreeGrafter"/>
</dbReference>
<comment type="catalytic activity">
    <reaction evidence="13 17">
        <text>ATP + H2O + phospholipidSide 1 = ADP + phosphate + phospholipidSide 2.</text>
        <dbReference type="EC" id="7.6.2.1"/>
    </reaction>
</comment>
<feature type="binding site" evidence="16">
    <location>
        <position position="302"/>
    </location>
    <ligand>
        <name>Mg(2+)</name>
        <dbReference type="ChEBI" id="CHEBI:18420"/>
    </ligand>
</feature>
<dbReference type="NCBIfam" id="TIGR01494">
    <property type="entry name" value="ATPase_P-type"/>
    <property type="match status" value="1"/>
</dbReference>
<feature type="compositionally biased region" description="Low complexity" evidence="18">
    <location>
        <begin position="683"/>
        <end position="694"/>
    </location>
</feature>
<evidence type="ECO:0000256" key="15">
    <source>
        <dbReference type="PIRSR" id="PIRSR606539-2"/>
    </source>
</evidence>
<accession>A0AAW2YJF5</accession>
<dbReference type="GO" id="GO:0140326">
    <property type="term" value="F:ATPase-coupled intramembrane lipid transporter activity"/>
    <property type="evidence" value="ECO:0007669"/>
    <property type="project" value="UniProtKB-EC"/>
</dbReference>
<feature type="active site" description="4-aspartylphosphate intermediate" evidence="14">
    <location>
        <position position="302"/>
    </location>
</feature>
<feature type="binding site" evidence="15">
    <location>
        <position position="303"/>
    </location>
    <ligand>
        <name>ATP</name>
        <dbReference type="ChEBI" id="CHEBI:30616"/>
    </ligand>
</feature>
<dbReference type="GO" id="GO:0016887">
    <property type="term" value="F:ATP hydrolysis activity"/>
    <property type="evidence" value="ECO:0007669"/>
    <property type="project" value="InterPro"/>
</dbReference>